<dbReference type="InterPro" id="IPR051014">
    <property type="entry name" value="Cation_Transport_ATPase_IB"/>
</dbReference>
<dbReference type="PROSITE" id="PS50846">
    <property type="entry name" value="HMA_2"/>
    <property type="match status" value="2"/>
</dbReference>
<dbReference type="PANTHER" id="PTHR48085">
    <property type="entry name" value="CADMIUM/ZINC-TRANSPORTING ATPASE HMA2-RELATED"/>
    <property type="match status" value="1"/>
</dbReference>
<keyword evidence="14 17" id="KW-0472">Membrane</keyword>
<accession>A0A949TXG9</accession>
<dbReference type="NCBIfam" id="TIGR01512">
    <property type="entry name" value="ATPase-IB2_Cd"/>
    <property type="match status" value="1"/>
</dbReference>
<keyword evidence="13 17" id="KW-1133">Transmembrane helix</keyword>
<dbReference type="GO" id="GO:0005886">
    <property type="term" value="C:plasma membrane"/>
    <property type="evidence" value="ECO:0007669"/>
    <property type="project" value="UniProtKB-SubCell"/>
</dbReference>
<dbReference type="PROSITE" id="PS00154">
    <property type="entry name" value="ATPASE_E1_E2"/>
    <property type="match status" value="1"/>
</dbReference>
<dbReference type="InterPro" id="IPR018303">
    <property type="entry name" value="ATPase_P-typ_P_site"/>
</dbReference>
<dbReference type="FunFam" id="2.70.150.10:FF:000002">
    <property type="entry name" value="Copper-transporting ATPase 1, putative"/>
    <property type="match status" value="1"/>
</dbReference>
<evidence type="ECO:0000256" key="11">
    <source>
        <dbReference type="ARBA" id="ARBA00022842"/>
    </source>
</evidence>
<dbReference type="AlphaFoldDB" id="A0A949TXG9"/>
<dbReference type="PROSITE" id="PS01047">
    <property type="entry name" value="HMA_1"/>
    <property type="match status" value="1"/>
</dbReference>
<dbReference type="InterPro" id="IPR006121">
    <property type="entry name" value="HMA_dom"/>
</dbReference>
<keyword evidence="7 17" id="KW-0479">Metal-binding</keyword>
<keyword evidence="6 17" id="KW-0812">Transmembrane</keyword>
<dbReference type="CDD" id="cd07548">
    <property type="entry name" value="P-type_ATPase-Cd_Zn_Co_like"/>
    <property type="match status" value="1"/>
</dbReference>
<dbReference type="InterPro" id="IPR059000">
    <property type="entry name" value="ATPase_P-type_domA"/>
</dbReference>
<dbReference type="InterPro" id="IPR044492">
    <property type="entry name" value="P_typ_ATPase_HD_dom"/>
</dbReference>
<dbReference type="FunFam" id="3.40.1110.10:FF:000066">
    <property type="entry name" value="Cadmium-translocating P-type ATPase"/>
    <property type="match status" value="1"/>
</dbReference>
<evidence type="ECO:0000256" key="10">
    <source>
        <dbReference type="ARBA" id="ARBA00022840"/>
    </source>
</evidence>
<evidence type="ECO:0000256" key="5">
    <source>
        <dbReference type="ARBA" id="ARBA00022553"/>
    </source>
</evidence>
<evidence type="ECO:0000259" key="18">
    <source>
        <dbReference type="PROSITE" id="PS50846"/>
    </source>
</evidence>
<evidence type="ECO:0000256" key="3">
    <source>
        <dbReference type="ARBA" id="ARBA00022475"/>
    </source>
</evidence>
<keyword evidence="3 17" id="KW-1003">Cell membrane</keyword>
<evidence type="ECO:0000256" key="8">
    <source>
        <dbReference type="ARBA" id="ARBA00022741"/>
    </source>
</evidence>
<feature type="domain" description="HMA" evidence="18">
    <location>
        <begin position="35"/>
        <end position="101"/>
    </location>
</feature>
<evidence type="ECO:0000256" key="14">
    <source>
        <dbReference type="ARBA" id="ARBA00023136"/>
    </source>
</evidence>
<sequence>MEKAVKNVSKNKLKLSTKNSIKSNIKSQELNNKNIKREFILQGLDCAHCATKIEDQVSKIKGIGSANVNFLTKTLTLEIEEVSNVQDLIAATSEKIEKIESHVKMKEKLSQKVLRKEILLEGLCCGNCAAKIERESNHIEGVKSAVVDFISTKLILEIDNPSRQNTVVEKVKEIVKRIEPDVKVIEIQNKSRLSENPTHEHEESNKKELIKLSVGAALFGIATIAKLPNTIELILYLISYILVGGEVVLRALKNISKGQVFDENFLMSIATIGAFAIKQYPEGVAVMLFYQLGEIFQGIAVNRSRKSITALMDIRPDFANLKIGDDIKKVSPEEISVGSIIVVKPGEKVPLDGKVVEGNSMIDTSALTGESVPREVKLGDSILSGVINKNGLLTIEVEKEFSDSTIAKILDLVENASSKKAPTENFITKFARYYTPAVVFSALALAILPPLFIDGATFSQWIYRALAFLVVSCPCALVVSIPLGFFGGIGGASKNGILVKGGNYLEALNSVEVVVFDKTGTLTKGVFKVTEVKPQNNISKDELIAYAAHAESYSNHPIAASILNAYDKELVKASLENYEEISGHGVKVVVKGKEVLAGNYKLMSKEKISYEQVETIGTVVHIAIDKKYAGYIVISDEIKDDSAKAIKSLKAIGVKKTVMLTGDNKTVGAKVANQLGLDEVHAELLPDQKVEKLELLDKEKSSKGKLIFVGDGINDAPVLARADIGIAMGGVGSDAAIEAADVVIMTDEPSKIASAIKIAKKTRSIVMQNIFFALGIKLILLVLVALGLGTMWEAVFGDVGVTLLAVLNSMRAMKTDNM</sequence>
<dbReference type="GO" id="GO:0005524">
    <property type="term" value="F:ATP binding"/>
    <property type="evidence" value="ECO:0007669"/>
    <property type="project" value="UniProtKB-UniRule"/>
</dbReference>
<dbReference type="InterPro" id="IPR017969">
    <property type="entry name" value="Heavy-metal-associated_CS"/>
</dbReference>
<comment type="subcellular location">
    <subcellularLocation>
        <location evidence="1">Cell membrane</location>
        <topology evidence="1">Multi-pass membrane protein</topology>
    </subcellularLocation>
</comment>
<dbReference type="SFLD" id="SFLDF00027">
    <property type="entry name" value="p-type_atpase"/>
    <property type="match status" value="1"/>
</dbReference>
<dbReference type="SFLD" id="SFLDS00003">
    <property type="entry name" value="Haloacid_Dehalogenase"/>
    <property type="match status" value="1"/>
</dbReference>
<comment type="caution">
    <text evidence="19">The sequence shown here is derived from an EMBL/GenBank/DDBJ whole genome shotgun (WGS) entry which is preliminary data.</text>
</comment>
<evidence type="ECO:0000256" key="13">
    <source>
        <dbReference type="ARBA" id="ARBA00022989"/>
    </source>
</evidence>
<gene>
    <name evidence="19" type="primary">cadA</name>
    <name evidence="19" type="ORF">I6U48_20840</name>
</gene>
<dbReference type="InterPro" id="IPR001757">
    <property type="entry name" value="P_typ_ATPase"/>
</dbReference>
<keyword evidence="20" id="KW-1185">Reference proteome</keyword>
<dbReference type="CDD" id="cd00371">
    <property type="entry name" value="HMA"/>
    <property type="match status" value="2"/>
</dbReference>
<dbReference type="RefSeq" id="WP_218322403.1">
    <property type="nucleotide sequence ID" value="NZ_JAEEGC010000120.1"/>
</dbReference>
<evidence type="ECO:0000256" key="4">
    <source>
        <dbReference type="ARBA" id="ARBA00022539"/>
    </source>
</evidence>
<keyword evidence="8 17" id="KW-0547">Nucleotide-binding</keyword>
<proteinExistence type="inferred from homology"/>
<evidence type="ECO:0000256" key="7">
    <source>
        <dbReference type="ARBA" id="ARBA00022723"/>
    </source>
</evidence>
<keyword evidence="5" id="KW-0597">Phosphoprotein</keyword>
<dbReference type="GO" id="GO:0016887">
    <property type="term" value="F:ATP hydrolysis activity"/>
    <property type="evidence" value="ECO:0007669"/>
    <property type="project" value="InterPro"/>
</dbReference>
<feature type="transmembrane region" description="Helical" evidence="17">
    <location>
        <begin position="433"/>
        <end position="453"/>
    </location>
</feature>
<evidence type="ECO:0000313" key="19">
    <source>
        <dbReference type="EMBL" id="MBV7275351.1"/>
    </source>
</evidence>
<dbReference type="NCBIfam" id="TIGR01494">
    <property type="entry name" value="ATPase_P-type"/>
    <property type="match status" value="1"/>
</dbReference>
<keyword evidence="4" id="KW-0104">Cadmium</keyword>
<dbReference type="SFLD" id="SFLDG00002">
    <property type="entry name" value="C1.7:_P-type_atpase_like"/>
    <property type="match status" value="1"/>
</dbReference>
<dbReference type="PANTHER" id="PTHR48085:SF5">
    <property type="entry name" value="CADMIUM_ZINC-TRANSPORTING ATPASE HMA4-RELATED"/>
    <property type="match status" value="1"/>
</dbReference>
<evidence type="ECO:0000256" key="2">
    <source>
        <dbReference type="ARBA" id="ARBA00006024"/>
    </source>
</evidence>
<evidence type="ECO:0000256" key="6">
    <source>
        <dbReference type="ARBA" id="ARBA00022692"/>
    </source>
</evidence>
<keyword evidence="12" id="KW-1278">Translocase</keyword>
<evidence type="ECO:0000256" key="9">
    <source>
        <dbReference type="ARBA" id="ARBA00022833"/>
    </source>
</evidence>
<feature type="transmembrane region" description="Helical" evidence="17">
    <location>
        <begin position="770"/>
        <end position="788"/>
    </location>
</feature>
<dbReference type="NCBIfam" id="TIGR01525">
    <property type="entry name" value="ATPase-IB_hvy"/>
    <property type="match status" value="1"/>
</dbReference>
<feature type="domain" description="HMA" evidence="18">
    <location>
        <begin position="114"/>
        <end position="183"/>
    </location>
</feature>
<dbReference type="GO" id="GO:0016463">
    <property type="term" value="F:P-type zinc transporter activity"/>
    <property type="evidence" value="ECO:0007669"/>
    <property type="project" value="UniProtKB-EC"/>
</dbReference>
<evidence type="ECO:0000256" key="15">
    <source>
        <dbReference type="ARBA" id="ARBA00047308"/>
    </source>
</evidence>
<reference evidence="19" key="1">
    <citation type="submission" date="2020-12" db="EMBL/GenBank/DDBJ databases">
        <title>Clostridium thailandense sp. nov., a novel acetogenic bacterium isolated from peat land soil in Thailand.</title>
        <authorList>
            <person name="Chaikitkaew S."/>
            <person name="Birkeland N.K."/>
        </authorList>
    </citation>
    <scope>NUCLEOTIDE SEQUENCE</scope>
    <source>
        <strain evidence="19">PL3</strain>
    </source>
</reference>
<evidence type="ECO:0000256" key="12">
    <source>
        <dbReference type="ARBA" id="ARBA00022967"/>
    </source>
</evidence>
<keyword evidence="11" id="KW-0460">Magnesium</keyword>
<evidence type="ECO:0000313" key="20">
    <source>
        <dbReference type="Proteomes" id="UP000694308"/>
    </source>
</evidence>
<dbReference type="Proteomes" id="UP000694308">
    <property type="component" value="Unassembled WGS sequence"/>
</dbReference>
<dbReference type="GO" id="GO:0008551">
    <property type="term" value="F:P-type cadmium transporter activity"/>
    <property type="evidence" value="ECO:0007669"/>
    <property type="project" value="UniProtKB-EC"/>
</dbReference>
<dbReference type="Pfam" id="PF00403">
    <property type="entry name" value="HMA"/>
    <property type="match status" value="1"/>
</dbReference>
<dbReference type="Pfam" id="PF00702">
    <property type="entry name" value="Hydrolase"/>
    <property type="match status" value="1"/>
</dbReference>
<dbReference type="Pfam" id="PF00122">
    <property type="entry name" value="E1-E2_ATPase"/>
    <property type="match status" value="1"/>
</dbReference>
<feature type="transmembrane region" description="Helical" evidence="17">
    <location>
        <begin position="465"/>
        <end position="486"/>
    </location>
</feature>
<dbReference type="GO" id="GO:0046872">
    <property type="term" value="F:metal ion binding"/>
    <property type="evidence" value="ECO:0007669"/>
    <property type="project" value="UniProtKB-KW"/>
</dbReference>
<feature type="transmembrane region" description="Helical" evidence="17">
    <location>
        <begin position="233"/>
        <end position="252"/>
    </location>
</feature>
<evidence type="ECO:0000256" key="16">
    <source>
        <dbReference type="ARBA" id="ARBA00049338"/>
    </source>
</evidence>
<comment type="catalytic activity">
    <reaction evidence="16">
        <text>Cd(2+)(in) + ATP + H2O = Cd(2+)(out) + ADP + phosphate + H(+)</text>
        <dbReference type="Rhea" id="RHEA:12132"/>
        <dbReference type="ChEBI" id="CHEBI:15377"/>
        <dbReference type="ChEBI" id="CHEBI:15378"/>
        <dbReference type="ChEBI" id="CHEBI:30616"/>
        <dbReference type="ChEBI" id="CHEBI:43474"/>
        <dbReference type="ChEBI" id="CHEBI:48775"/>
        <dbReference type="ChEBI" id="CHEBI:456216"/>
        <dbReference type="EC" id="7.2.2.21"/>
    </reaction>
</comment>
<comment type="catalytic activity">
    <reaction evidence="15">
        <text>Zn(2+)(in) + ATP + H2O = Zn(2+)(out) + ADP + phosphate + H(+)</text>
        <dbReference type="Rhea" id="RHEA:20621"/>
        <dbReference type="ChEBI" id="CHEBI:15377"/>
        <dbReference type="ChEBI" id="CHEBI:15378"/>
        <dbReference type="ChEBI" id="CHEBI:29105"/>
        <dbReference type="ChEBI" id="CHEBI:30616"/>
        <dbReference type="ChEBI" id="CHEBI:43474"/>
        <dbReference type="ChEBI" id="CHEBI:456216"/>
        <dbReference type="EC" id="7.2.2.12"/>
    </reaction>
</comment>
<protein>
    <submittedName>
        <fullName evidence="19">Cadmium-translocating P-type ATPase</fullName>
    </submittedName>
</protein>
<evidence type="ECO:0000256" key="1">
    <source>
        <dbReference type="ARBA" id="ARBA00004651"/>
    </source>
</evidence>
<keyword evidence="10 17" id="KW-0067">ATP-binding</keyword>
<organism evidence="19 20">
    <name type="scientific">Clostridium thailandense</name>
    <dbReference type="NCBI Taxonomy" id="2794346"/>
    <lineage>
        <taxon>Bacteria</taxon>
        <taxon>Bacillati</taxon>
        <taxon>Bacillota</taxon>
        <taxon>Clostridia</taxon>
        <taxon>Eubacteriales</taxon>
        <taxon>Clostridiaceae</taxon>
        <taxon>Clostridium</taxon>
    </lineage>
</organism>
<keyword evidence="9" id="KW-0862">Zinc</keyword>
<dbReference type="EMBL" id="JAEEGC010000120">
    <property type="protein sequence ID" value="MBV7275351.1"/>
    <property type="molecule type" value="Genomic_DNA"/>
</dbReference>
<name>A0A949TXG9_9CLOT</name>
<comment type="similarity">
    <text evidence="2 17">Belongs to the cation transport ATPase (P-type) (TC 3.A.3) family. Type IB subfamily.</text>
</comment>
<evidence type="ECO:0000256" key="17">
    <source>
        <dbReference type="RuleBase" id="RU362081"/>
    </source>
</evidence>
<dbReference type="InterPro" id="IPR027256">
    <property type="entry name" value="P-typ_ATPase_IB"/>
</dbReference>